<evidence type="ECO:0000256" key="1">
    <source>
        <dbReference type="SAM" id="MobiDB-lite"/>
    </source>
</evidence>
<reference evidence="3" key="1">
    <citation type="submission" date="2021-02" db="EMBL/GenBank/DDBJ databases">
        <title>Infant gut strain persistence is associated with maternal origin, phylogeny, and functional potential including surface adhesion and iron acquisition.</title>
        <authorList>
            <person name="Lou Y.C."/>
        </authorList>
    </citation>
    <scope>NUCLEOTIDE SEQUENCE</scope>
    <source>
        <strain evidence="3">L3_108_000G1_dasL3_108_000G1_metabat.metabat.11</strain>
    </source>
</reference>
<name>A0A943EHT2_9FIRM</name>
<gene>
    <name evidence="3" type="ORF">KHX14_05120</name>
</gene>
<keyword evidence="2" id="KW-1133">Transmembrane helix</keyword>
<sequence length="339" mass="37799">MSQKKNNILFAITVIILCVLIVIILSYDRNKTKNFVSKFDESDKVTEVEKENSQKNEEKENENKTDESKQITQIPTIYCVGDSTTIGSENQNNSYVTYLAQSLNSNIKVIGDKKLTSSALLVKLGVTPVYVDKLSIPSTTTPTPIVFLDSNGKANNDLLKCQGSIEKVTINGIEGTITYQYKGNTLLFTRNEPGEASTVNSPTLIQINKDIESDSILILYTGAYEESIRGSLANYQNQIISAFNTNKYIVVSLTQDNRNETNQALKNTHGDHFLDFKNYLLTSGLNDLGIQPTPADQQNIAQNKIPDSLKTDNINGNDKYSQLLSNQIIKKLTEMQYIK</sequence>
<evidence type="ECO:0000313" key="3">
    <source>
        <dbReference type="EMBL" id="MBS5588186.1"/>
    </source>
</evidence>
<dbReference type="EMBL" id="JAGZCC010000023">
    <property type="protein sequence ID" value="MBS5588186.1"/>
    <property type="molecule type" value="Genomic_DNA"/>
</dbReference>
<feature type="region of interest" description="Disordered" evidence="1">
    <location>
        <begin position="46"/>
        <end position="69"/>
    </location>
</feature>
<evidence type="ECO:0000313" key="4">
    <source>
        <dbReference type="Proteomes" id="UP000751224"/>
    </source>
</evidence>
<comment type="caution">
    <text evidence="3">The sequence shown here is derived from an EMBL/GenBank/DDBJ whole genome shotgun (WGS) entry which is preliminary data.</text>
</comment>
<dbReference type="Proteomes" id="UP000751224">
    <property type="component" value="Unassembled WGS sequence"/>
</dbReference>
<proteinExistence type="predicted"/>
<protein>
    <submittedName>
        <fullName evidence="3">Uncharacterized protein</fullName>
    </submittedName>
</protein>
<evidence type="ECO:0000256" key="2">
    <source>
        <dbReference type="SAM" id="Phobius"/>
    </source>
</evidence>
<accession>A0A943EHT2</accession>
<dbReference type="AlphaFoldDB" id="A0A943EHT2"/>
<keyword evidence="2" id="KW-0812">Transmembrane</keyword>
<feature type="transmembrane region" description="Helical" evidence="2">
    <location>
        <begin position="7"/>
        <end position="27"/>
    </location>
</feature>
<dbReference type="SUPFAM" id="SSF52266">
    <property type="entry name" value="SGNH hydrolase"/>
    <property type="match status" value="1"/>
</dbReference>
<keyword evidence="2" id="KW-0472">Membrane</keyword>
<organism evidence="3 4">
    <name type="scientific">Thomasclavelia spiroformis</name>
    <dbReference type="NCBI Taxonomy" id="29348"/>
    <lineage>
        <taxon>Bacteria</taxon>
        <taxon>Bacillati</taxon>
        <taxon>Bacillota</taxon>
        <taxon>Erysipelotrichia</taxon>
        <taxon>Erysipelotrichales</taxon>
        <taxon>Coprobacillaceae</taxon>
        <taxon>Thomasclavelia</taxon>
    </lineage>
</organism>
<dbReference type="RefSeq" id="WP_297669619.1">
    <property type="nucleotide sequence ID" value="NZ_JAGZCC010000023.1"/>
</dbReference>